<name>A0A5C1ACE9_9BACT</name>
<gene>
    <name evidence="1" type="ORF">PX52LOC_03226</name>
</gene>
<protein>
    <submittedName>
        <fullName evidence="1">SMI1/KNR4 family protein</fullName>
    </submittedName>
</protein>
<accession>A0A5C1ACE9</accession>
<evidence type="ECO:0000313" key="1">
    <source>
        <dbReference type="EMBL" id="QEL16285.1"/>
    </source>
</evidence>
<dbReference type="KEGG" id="lrs:PX52LOC_03226"/>
<sequence>MTEDSWLTSPDANALISFARSRKTAWRRGAWGRKMRQVWCHFYRQLWDRLPDDSFRTALTAAEQHMDKVISRDEFRYACTDALQTLHWLKSPLSNPFVGFLTQVEGSKCNDLVTRHHPPELREAVRDIFGNPFRPVAFASTWRTSTAVGVAQTMYDARDFGAMPILADALQDAGCENANVLDHCRDEKQTHVRGCWVVDLVLDKS</sequence>
<reference evidence="2" key="1">
    <citation type="submission" date="2019-08" db="EMBL/GenBank/DDBJ databases">
        <title>Limnoglobus roseus gen. nov., sp. nov., a novel freshwater planctomycete with a giant genome from the family Gemmataceae.</title>
        <authorList>
            <person name="Kulichevskaya I.S."/>
            <person name="Naumoff D.G."/>
            <person name="Miroshnikov K."/>
            <person name="Ivanova A."/>
            <person name="Philippov D.A."/>
            <person name="Hakobyan A."/>
            <person name="Rijpstra I.C."/>
            <person name="Sinninghe Damste J.S."/>
            <person name="Liesack W."/>
            <person name="Dedysh S.N."/>
        </authorList>
    </citation>
    <scope>NUCLEOTIDE SEQUENCE [LARGE SCALE GENOMIC DNA]</scope>
    <source>
        <strain evidence="2">PX52</strain>
    </source>
</reference>
<keyword evidence="2" id="KW-1185">Reference proteome</keyword>
<dbReference type="Proteomes" id="UP000324974">
    <property type="component" value="Chromosome"/>
</dbReference>
<organism evidence="1 2">
    <name type="scientific">Limnoglobus roseus</name>
    <dbReference type="NCBI Taxonomy" id="2598579"/>
    <lineage>
        <taxon>Bacteria</taxon>
        <taxon>Pseudomonadati</taxon>
        <taxon>Planctomycetota</taxon>
        <taxon>Planctomycetia</taxon>
        <taxon>Gemmatales</taxon>
        <taxon>Gemmataceae</taxon>
        <taxon>Limnoglobus</taxon>
    </lineage>
</organism>
<evidence type="ECO:0000313" key="2">
    <source>
        <dbReference type="Proteomes" id="UP000324974"/>
    </source>
</evidence>
<dbReference type="AlphaFoldDB" id="A0A5C1ACE9"/>
<dbReference type="RefSeq" id="WP_218575494.1">
    <property type="nucleotide sequence ID" value="NZ_CP042425.1"/>
</dbReference>
<proteinExistence type="predicted"/>
<dbReference type="EMBL" id="CP042425">
    <property type="protein sequence ID" value="QEL16285.1"/>
    <property type="molecule type" value="Genomic_DNA"/>
</dbReference>